<dbReference type="EMBL" id="JARQWQ010000015">
    <property type="protein sequence ID" value="KAK2567058.1"/>
    <property type="molecule type" value="Genomic_DNA"/>
</dbReference>
<keyword evidence="2" id="KW-0732">Signal</keyword>
<feature type="region of interest" description="Disordered" evidence="1">
    <location>
        <begin position="92"/>
        <end position="118"/>
    </location>
</feature>
<evidence type="ECO:0000313" key="4">
    <source>
        <dbReference type="Proteomes" id="UP001249851"/>
    </source>
</evidence>
<evidence type="ECO:0000256" key="1">
    <source>
        <dbReference type="SAM" id="MobiDB-lite"/>
    </source>
</evidence>
<gene>
    <name evidence="3" type="ORF">P5673_008843</name>
</gene>
<comment type="caution">
    <text evidence="3">The sequence shown here is derived from an EMBL/GenBank/DDBJ whole genome shotgun (WGS) entry which is preliminary data.</text>
</comment>
<dbReference type="AlphaFoldDB" id="A0AAD9QT88"/>
<evidence type="ECO:0000256" key="2">
    <source>
        <dbReference type="SAM" id="SignalP"/>
    </source>
</evidence>
<dbReference type="Proteomes" id="UP001249851">
    <property type="component" value="Unassembled WGS sequence"/>
</dbReference>
<name>A0AAD9QT88_ACRCE</name>
<keyword evidence="4" id="KW-1185">Reference proteome</keyword>
<feature type="chain" id="PRO_5042296858" evidence="2">
    <location>
        <begin position="21"/>
        <end position="118"/>
    </location>
</feature>
<proteinExistence type="predicted"/>
<accession>A0AAD9QT88</accession>
<reference evidence="3" key="2">
    <citation type="journal article" date="2023" name="Science">
        <title>Genomic signatures of disease resistance in endangered staghorn corals.</title>
        <authorList>
            <person name="Vollmer S.V."/>
            <person name="Selwyn J.D."/>
            <person name="Despard B.A."/>
            <person name="Roesel C.L."/>
        </authorList>
    </citation>
    <scope>NUCLEOTIDE SEQUENCE</scope>
    <source>
        <strain evidence="3">K2</strain>
    </source>
</reference>
<sequence length="118" mass="13290">MMHLITTLVVFCLCIVMTISAPYSGDNEEEEEESDDCSPPTTLFEVASGGFCLRRVSTTDAASGFKEWITKYDSGYIVAAKTLYMFYRCEASNTQSRRKRRQSGASGRQRLLPRPRPC</sequence>
<feature type="signal peptide" evidence="2">
    <location>
        <begin position="1"/>
        <end position="20"/>
    </location>
</feature>
<protein>
    <submittedName>
        <fullName evidence="3">Uncharacterized protein</fullName>
    </submittedName>
</protein>
<reference evidence="3" key="1">
    <citation type="journal article" date="2023" name="G3 (Bethesda)">
        <title>Whole genome assembly and annotation of the endangered Caribbean coral Acropora cervicornis.</title>
        <authorList>
            <person name="Selwyn J.D."/>
            <person name="Vollmer S.V."/>
        </authorList>
    </citation>
    <scope>NUCLEOTIDE SEQUENCE</scope>
    <source>
        <strain evidence="3">K2</strain>
    </source>
</reference>
<evidence type="ECO:0000313" key="3">
    <source>
        <dbReference type="EMBL" id="KAK2567058.1"/>
    </source>
</evidence>
<organism evidence="3 4">
    <name type="scientific">Acropora cervicornis</name>
    <name type="common">Staghorn coral</name>
    <dbReference type="NCBI Taxonomy" id="6130"/>
    <lineage>
        <taxon>Eukaryota</taxon>
        <taxon>Metazoa</taxon>
        <taxon>Cnidaria</taxon>
        <taxon>Anthozoa</taxon>
        <taxon>Hexacorallia</taxon>
        <taxon>Scleractinia</taxon>
        <taxon>Astrocoeniina</taxon>
        <taxon>Acroporidae</taxon>
        <taxon>Acropora</taxon>
    </lineage>
</organism>